<dbReference type="InterPro" id="IPR010499">
    <property type="entry name" value="AraC_E-bd"/>
</dbReference>
<dbReference type="Proteomes" id="UP000320176">
    <property type="component" value="Unassembled WGS sequence"/>
</dbReference>
<dbReference type="Pfam" id="PF10604">
    <property type="entry name" value="Polyketide_cyc2"/>
    <property type="match status" value="1"/>
</dbReference>
<comment type="caution">
    <text evidence="2">The sequence shown here is derived from an EMBL/GenBank/DDBJ whole genome shotgun (WGS) entry which is preliminary data.</text>
</comment>
<dbReference type="SMART" id="SM00871">
    <property type="entry name" value="AraC_E_bind"/>
    <property type="match status" value="1"/>
</dbReference>
<protein>
    <submittedName>
        <fullName evidence="2">Polyketide cyclase / dehydrase and lipid transport</fullName>
    </submittedName>
</protein>
<keyword evidence="3" id="KW-1185">Reference proteome</keyword>
<dbReference type="InterPro" id="IPR029442">
    <property type="entry name" value="GyrI-like"/>
</dbReference>
<dbReference type="InterPro" id="IPR019587">
    <property type="entry name" value="Polyketide_cyclase/dehydratase"/>
</dbReference>
<dbReference type="AlphaFoldDB" id="A0A5C6B208"/>
<feature type="domain" description="AraC effector-binding" evidence="1">
    <location>
        <begin position="166"/>
        <end position="313"/>
    </location>
</feature>
<reference evidence="2 3" key="1">
    <citation type="submission" date="2019-02" db="EMBL/GenBank/DDBJ databases">
        <title>Deep-cultivation of Planctomycetes and their phenomic and genomic characterization uncovers novel biology.</title>
        <authorList>
            <person name="Wiegand S."/>
            <person name="Jogler M."/>
            <person name="Boedeker C."/>
            <person name="Pinto D."/>
            <person name="Vollmers J."/>
            <person name="Rivas-Marin E."/>
            <person name="Kohn T."/>
            <person name="Peeters S.H."/>
            <person name="Heuer A."/>
            <person name="Rast P."/>
            <person name="Oberbeckmann S."/>
            <person name="Bunk B."/>
            <person name="Jeske O."/>
            <person name="Meyerdierks A."/>
            <person name="Storesund J.E."/>
            <person name="Kallscheuer N."/>
            <person name="Luecker S."/>
            <person name="Lage O.M."/>
            <person name="Pohl T."/>
            <person name="Merkel B.J."/>
            <person name="Hornburger P."/>
            <person name="Mueller R.-W."/>
            <person name="Bruemmer F."/>
            <person name="Labrenz M."/>
            <person name="Spormann A.M."/>
            <person name="Op Den Camp H."/>
            <person name="Overmann J."/>
            <person name="Amann R."/>
            <person name="Jetten M.S.M."/>
            <person name="Mascher T."/>
            <person name="Medema M.H."/>
            <person name="Devos D.P."/>
            <person name="Kaster A.-K."/>
            <person name="Ovreas L."/>
            <person name="Rohde M."/>
            <person name="Galperin M.Y."/>
            <person name="Jogler C."/>
        </authorList>
    </citation>
    <scope>NUCLEOTIDE SEQUENCE [LARGE SCALE GENOMIC DNA]</scope>
    <source>
        <strain evidence="2 3">Pla52n</strain>
    </source>
</reference>
<evidence type="ECO:0000313" key="2">
    <source>
        <dbReference type="EMBL" id="TWU05601.1"/>
    </source>
</evidence>
<organism evidence="2 3">
    <name type="scientific">Stieleria varia</name>
    <dbReference type="NCBI Taxonomy" id="2528005"/>
    <lineage>
        <taxon>Bacteria</taxon>
        <taxon>Pseudomonadati</taxon>
        <taxon>Planctomycetota</taxon>
        <taxon>Planctomycetia</taxon>
        <taxon>Pirellulales</taxon>
        <taxon>Pirellulaceae</taxon>
        <taxon>Stieleria</taxon>
    </lineage>
</organism>
<dbReference type="Pfam" id="PF06445">
    <property type="entry name" value="GyrI-like"/>
    <property type="match status" value="1"/>
</dbReference>
<dbReference type="SUPFAM" id="SSF55136">
    <property type="entry name" value="Probable bacterial effector-binding domain"/>
    <property type="match status" value="1"/>
</dbReference>
<dbReference type="OrthoDB" id="9807923at2"/>
<dbReference type="RefSeq" id="WP_146518823.1">
    <property type="nucleotide sequence ID" value="NZ_CP151726.1"/>
</dbReference>
<dbReference type="SUPFAM" id="SSF55961">
    <property type="entry name" value="Bet v1-like"/>
    <property type="match status" value="1"/>
</dbReference>
<dbReference type="Gene3D" id="3.20.80.10">
    <property type="entry name" value="Regulatory factor, effector binding domain"/>
    <property type="match status" value="1"/>
</dbReference>
<dbReference type="CDD" id="cd07818">
    <property type="entry name" value="SRPBCC_1"/>
    <property type="match status" value="1"/>
</dbReference>
<dbReference type="EMBL" id="SJPN01000002">
    <property type="protein sequence ID" value="TWU05601.1"/>
    <property type="molecule type" value="Genomic_DNA"/>
</dbReference>
<evidence type="ECO:0000313" key="3">
    <source>
        <dbReference type="Proteomes" id="UP000320176"/>
    </source>
</evidence>
<name>A0A5C6B208_9BACT</name>
<dbReference type="InterPro" id="IPR023393">
    <property type="entry name" value="START-like_dom_sf"/>
</dbReference>
<evidence type="ECO:0000259" key="1">
    <source>
        <dbReference type="SMART" id="SM00871"/>
    </source>
</evidence>
<dbReference type="InterPro" id="IPR011256">
    <property type="entry name" value="Reg_factor_effector_dom_sf"/>
</dbReference>
<proteinExistence type="predicted"/>
<accession>A0A5C6B208</accession>
<dbReference type="Gene3D" id="3.30.530.20">
    <property type="match status" value="1"/>
</dbReference>
<gene>
    <name evidence="2" type="ORF">Pla52n_13160</name>
</gene>
<sequence length="313" mass="34737">MPAFHVERSVLIDATPEKVFETVSDYATWTAWSPWLPADRDAKVTVSEDSNSVGSRYHWAGPVVGEGEMRHLTLKSPQRIEDELNFLKPHRSKSKVTFEIVPSGQQTKVTWHMDGKLPWFMFWMTGMMKTFIGMDFQRGLKMLKELIETGTVLSNTEVDKIVEMGEGVTKGDLLIGIREKCSLDEVGAKMQAILPRVQQGLAAAGVATDGDVVSVYHPVDIKCGDVDFTTGWTVPHGTVTPSGLTSLQLSDGEAFHVRHTGSYENLGNAWSAAYQYARAKKIKLAKRAAFEVYRNDPAQTPCAELVTDIYLPV</sequence>